<evidence type="ECO:0000313" key="2">
    <source>
        <dbReference type="Proteomes" id="UP000006281"/>
    </source>
</evidence>
<dbReference type="AlphaFoldDB" id="K0JZZ0"/>
<proteinExistence type="predicted"/>
<protein>
    <submittedName>
        <fullName evidence="1">Uncharacterized protein</fullName>
    </submittedName>
</protein>
<evidence type="ECO:0000313" key="1">
    <source>
        <dbReference type="EMBL" id="CCH29878.1"/>
    </source>
</evidence>
<name>K0JZZ0_SACES</name>
<dbReference type="HOGENOM" id="CLU_2685622_0_0_11"/>
<dbReference type="OrthoDB" id="3696402at2"/>
<reference evidence="1 2" key="1">
    <citation type="journal article" date="2012" name="BMC Genomics">
        <title>Complete genome sequence of Saccharothrix espanaensis DSM 44229T and comparison to the other completely sequenced Pseudonocardiaceae.</title>
        <authorList>
            <person name="Strobel T."/>
            <person name="Al-Dilaimi A."/>
            <person name="Blom J."/>
            <person name="Gessner A."/>
            <person name="Kalinowski J."/>
            <person name="Luzhetska M."/>
            <person name="Puhler A."/>
            <person name="Szczepanowski R."/>
            <person name="Bechthold A."/>
            <person name="Ruckert C."/>
        </authorList>
    </citation>
    <scope>NUCLEOTIDE SEQUENCE [LARGE SCALE GENOMIC DNA]</scope>
    <source>
        <strain evidence="2">ATCC 51144 / DSM 44229 / JCM 9112 / NBRC 15066 / NRRL 15764</strain>
    </source>
</reference>
<gene>
    <name evidence="1" type="ordered locus">BN6_25640</name>
</gene>
<organism evidence="1 2">
    <name type="scientific">Saccharothrix espanaensis (strain ATCC 51144 / DSM 44229 / JCM 9112 / NBRC 15066 / NRRL 15764)</name>
    <dbReference type="NCBI Taxonomy" id="1179773"/>
    <lineage>
        <taxon>Bacteria</taxon>
        <taxon>Bacillati</taxon>
        <taxon>Actinomycetota</taxon>
        <taxon>Actinomycetes</taxon>
        <taxon>Pseudonocardiales</taxon>
        <taxon>Pseudonocardiaceae</taxon>
        <taxon>Saccharothrix</taxon>
    </lineage>
</organism>
<keyword evidence="2" id="KW-1185">Reference proteome</keyword>
<dbReference type="STRING" id="1179773.BN6_25640"/>
<dbReference type="EMBL" id="HE804045">
    <property type="protein sequence ID" value="CCH29878.1"/>
    <property type="molecule type" value="Genomic_DNA"/>
</dbReference>
<dbReference type="KEGG" id="sesp:BN6_25640"/>
<sequence>MARVHLWAEVPDDVRINYEIEPGGGGVLFKIGKDVELTATRQGMAVIAEHAAEAVKLAEEIHTEMRVRKGRPVD</sequence>
<dbReference type="RefSeq" id="WP_015099990.1">
    <property type="nucleotide sequence ID" value="NC_019673.1"/>
</dbReference>
<dbReference type="BioCyc" id="SESP1179773:BN6_RS12445-MONOMER"/>
<accession>K0JZZ0</accession>
<dbReference type="PATRIC" id="fig|1179773.3.peg.2570"/>
<dbReference type="Proteomes" id="UP000006281">
    <property type="component" value="Chromosome"/>
</dbReference>